<evidence type="ECO:0000256" key="12">
    <source>
        <dbReference type="SAM" id="Phobius"/>
    </source>
</evidence>
<reference evidence="15 16" key="1">
    <citation type="submission" date="2023-09" db="EMBL/GenBank/DDBJ databases">
        <authorList>
            <person name="Rey-Velasco X."/>
        </authorList>
    </citation>
    <scope>NUCLEOTIDE SEQUENCE [LARGE SCALE GENOMIC DNA]</scope>
    <source>
        <strain evidence="15 16">W345</strain>
    </source>
</reference>
<keyword evidence="7" id="KW-0418">Kinase</keyword>
<evidence type="ECO:0000256" key="10">
    <source>
        <dbReference type="ARBA" id="ARBA00023136"/>
    </source>
</evidence>
<dbReference type="SMART" id="SM00304">
    <property type="entry name" value="HAMP"/>
    <property type="match status" value="1"/>
</dbReference>
<evidence type="ECO:0000259" key="14">
    <source>
        <dbReference type="PROSITE" id="PS50885"/>
    </source>
</evidence>
<evidence type="ECO:0000256" key="5">
    <source>
        <dbReference type="ARBA" id="ARBA00022679"/>
    </source>
</evidence>
<dbReference type="InterPro" id="IPR003594">
    <property type="entry name" value="HATPase_dom"/>
</dbReference>
<dbReference type="PRINTS" id="PR00344">
    <property type="entry name" value="BCTRLSENSOR"/>
</dbReference>
<sequence>MNSSPRFLHMPSRGGPNTPRPITRPTLRYRPGMTLKLFIALLAMSVLVAAAMGAAARLSFTRGFLGYLNEVGVQRMQRLAPRLADEYREYGGWNHLRHSRRDWFRLMRPSSDDSGPPDTADLLPELTGANFRLGLLDADGQSVAGFPELTADALRQPVVMDGETVGWLALMPFQSLTEAADLRFLRQQRLASWFVGGAIVLLAAILAVLITQGLMRPVRGIAASTRRLADGDYSSRVDVATRDEIGRLGEDFNRLALTLERNEQLRRAFIADVSHELRTPLSLLRAELEAIEDGVRPLTQSSVKSLQGEVATLSKLVMDLYDLSLADVGALAYRMVSVDLVDVLDVTAAACRGRLLSRGIALDGPAAETPIVVSADESRLRQLFANLLENCQRYVDENGRVSISVSVEGLFATVDIDDSGPGVPQDSRQQLFDRFFRVEGSRNRASGGAGLGLAICRNIAEAHQGSIEALASPIGGLRIRVALPLAVPA</sequence>
<dbReference type="InterPro" id="IPR050428">
    <property type="entry name" value="TCS_sensor_his_kinase"/>
</dbReference>
<evidence type="ECO:0000256" key="3">
    <source>
        <dbReference type="ARBA" id="ARBA00012438"/>
    </source>
</evidence>
<dbReference type="EC" id="2.7.13.3" evidence="3"/>
<keyword evidence="6 12" id="KW-0812">Transmembrane</keyword>
<feature type="region of interest" description="Disordered" evidence="11">
    <location>
        <begin position="1"/>
        <end position="26"/>
    </location>
</feature>
<feature type="domain" description="Histidine kinase" evidence="13">
    <location>
        <begin position="272"/>
        <end position="487"/>
    </location>
</feature>
<evidence type="ECO:0000313" key="15">
    <source>
        <dbReference type="EMBL" id="MDT0498802.1"/>
    </source>
</evidence>
<evidence type="ECO:0000256" key="9">
    <source>
        <dbReference type="ARBA" id="ARBA00023012"/>
    </source>
</evidence>
<evidence type="ECO:0000256" key="7">
    <source>
        <dbReference type="ARBA" id="ARBA00022777"/>
    </source>
</evidence>
<dbReference type="SMART" id="SM00388">
    <property type="entry name" value="HisKA"/>
    <property type="match status" value="1"/>
</dbReference>
<dbReference type="Pfam" id="PF02518">
    <property type="entry name" value="HATPase_c"/>
    <property type="match status" value="1"/>
</dbReference>
<dbReference type="CDD" id="cd06225">
    <property type="entry name" value="HAMP"/>
    <property type="match status" value="1"/>
</dbReference>
<dbReference type="Pfam" id="PF00672">
    <property type="entry name" value="HAMP"/>
    <property type="match status" value="1"/>
</dbReference>
<comment type="catalytic activity">
    <reaction evidence="1">
        <text>ATP + protein L-histidine = ADP + protein N-phospho-L-histidine.</text>
        <dbReference type="EC" id="2.7.13.3"/>
    </reaction>
</comment>
<dbReference type="InterPro" id="IPR005467">
    <property type="entry name" value="His_kinase_dom"/>
</dbReference>
<organism evidence="15 16">
    <name type="scientific">Banduia mediterranea</name>
    <dbReference type="NCBI Taxonomy" id="3075609"/>
    <lineage>
        <taxon>Bacteria</taxon>
        <taxon>Pseudomonadati</taxon>
        <taxon>Pseudomonadota</taxon>
        <taxon>Gammaproteobacteria</taxon>
        <taxon>Nevskiales</taxon>
        <taxon>Algiphilaceae</taxon>
        <taxon>Banduia</taxon>
    </lineage>
</organism>
<name>A0ABU2WLN7_9GAMM</name>
<evidence type="ECO:0000256" key="4">
    <source>
        <dbReference type="ARBA" id="ARBA00022553"/>
    </source>
</evidence>
<keyword evidence="4" id="KW-0597">Phosphoprotein</keyword>
<dbReference type="InterPro" id="IPR003661">
    <property type="entry name" value="HisK_dim/P_dom"/>
</dbReference>
<dbReference type="InterPro" id="IPR003660">
    <property type="entry name" value="HAMP_dom"/>
</dbReference>
<keyword evidence="15" id="KW-0547">Nucleotide-binding</keyword>
<keyword evidence="8 12" id="KW-1133">Transmembrane helix</keyword>
<dbReference type="SUPFAM" id="SSF55874">
    <property type="entry name" value="ATPase domain of HSP90 chaperone/DNA topoisomerase II/histidine kinase"/>
    <property type="match status" value="1"/>
</dbReference>
<dbReference type="RefSeq" id="WP_311366214.1">
    <property type="nucleotide sequence ID" value="NZ_JAVRIC010000027.1"/>
</dbReference>
<dbReference type="PANTHER" id="PTHR45436">
    <property type="entry name" value="SENSOR HISTIDINE KINASE YKOH"/>
    <property type="match status" value="1"/>
</dbReference>
<evidence type="ECO:0000313" key="16">
    <source>
        <dbReference type="Proteomes" id="UP001254608"/>
    </source>
</evidence>
<dbReference type="GO" id="GO:0005524">
    <property type="term" value="F:ATP binding"/>
    <property type="evidence" value="ECO:0007669"/>
    <property type="project" value="UniProtKB-KW"/>
</dbReference>
<dbReference type="InterPro" id="IPR004358">
    <property type="entry name" value="Sig_transdc_His_kin-like_C"/>
</dbReference>
<keyword evidence="15" id="KW-0067">ATP-binding</keyword>
<keyword evidence="9" id="KW-0902">Two-component regulatory system</keyword>
<feature type="transmembrane region" description="Helical" evidence="12">
    <location>
        <begin position="190"/>
        <end position="210"/>
    </location>
</feature>
<protein>
    <recommendedName>
        <fullName evidence="3">histidine kinase</fullName>
        <ecNumber evidence="3">2.7.13.3</ecNumber>
    </recommendedName>
</protein>
<dbReference type="CDD" id="cd00082">
    <property type="entry name" value="HisKA"/>
    <property type="match status" value="1"/>
</dbReference>
<proteinExistence type="predicted"/>
<evidence type="ECO:0000256" key="6">
    <source>
        <dbReference type="ARBA" id="ARBA00022692"/>
    </source>
</evidence>
<keyword evidence="10 12" id="KW-0472">Membrane</keyword>
<comment type="subcellular location">
    <subcellularLocation>
        <location evidence="2">Membrane</location>
    </subcellularLocation>
</comment>
<dbReference type="PROSITE" id="PS50109">
    <property type="entry name" value="HIS_KIN"/>
    <property type="match status" value="1"/>
</dbReference>
<evidence type="ECO:0000259" key="13">
    <source>
        <dbReference type="PROSITE" id="PS50109"/>
    </source>
</evidence>
<dbReference type="PROSITE" id="PS50885">
    <property type="entry name" value="HAMP"/>
    <property type="match status" value="1"/>
</dbReference>
<dbReference type="PANTHER" id="PTHR45436:SF5">
    <property type="entry name" value="SENSOR HISTIDINE KINASE TRCS"/>
    <property type="match status" value="1"/>
</dbReference>
<dbReference type="Gene3D" id="6.10.340.10">
    <property type="match status" value="1"/>
</dbReference>
<dbReference type="InterPro" id="IPR036097">
    <property type="entry name" value="HisK_dim/P_sf"/>
</dbReference>
<dbReference type="SUPFAM" id="SSF47384">
    <property type="entry name" value="Homodimeric domain of signal transducing histidine kinase"/>
    <property type="match status" value="1"/>
</dbReference>
<evidence type="ECO:0000256" key="2">
    <source>
        <dbReference type="ARBA" id="ARBA00004370"/>
    </source>
</evidence>
<dbReference type="SMART" id="SM00387">
    <property type="entry name" value="HATPase_c"/>
    <property type="match status" value="1"/>
</dbReference>
<dbReference type="SUPFAM" id="SSF158472">
    <property type="entry name" value="HAMP domain-like"/>
    <property type="match status" value="1"/>
</dbReference>
<comment type="caution">
    <text evidence="15">The sequence shown here is derived from an EMBL/GenBank/DDBJ whole genome shotgun (WGS) entry which is preliminary data.</text>
</comment>
<keyword evidence="5" id="KW-0808">Transferase</keyword>
<evidence type="ECO:0000256" key="11">
    <source>
        <dbReference type="SAM" id="MobiDB-lite"/>
    </source>
</evidence>
<evidence type="ECO:0000256" key="1">
    <source>
        <dbReference type="ARBA" id="ARBA00000085"/>
    </source>
</evidence>
<dbReference type="EMBL" id="JAVRIC010000027">
    <property type="protein sequence ID" value="MDT0498802.1"/>
    <property type="molecule type" value="Genomic_DNA"/>
</dbReference>
<dbReference type="InterPro" id="IPR036890">
    <property type="entry name" value="HATPase_C_sf"/>
</dbReference>
<dbReference type="Gene3D" id="1.10.287.130">
    <property type="match status" value="1"/>
</dbReference>
<keyword evidence="16" id="KW-1185">Reference proteome</keyword>
<gene>
    <name evidence="15" type="ORF">RM530_15740</name>
</gene>
<evidence type="ECO:0000256" key="8">
    <source>
        <dbReference type="ARBA" id="ARBA00022989"/>
    </source>
</evidence>
<dbReference type="Proteomes" id="UP001254608">
    <property type="component" value="Unassembled WGS sequence"/>
</dbReference>
<feature type="domain" description="HAMP" evidence="14">
    <location>
        <begin position="212"/>
        <end position="264"/>
    </location>
</feature>
<dbReference type="Gene3D" id="3.30.565.10">
    <property type="entry name" value="Histidine kinase-like ATPase, C-terminal domain"/>
    <property type="match status" value="1"/>
</dbReference>
<accession>A0ABU2WLN7</accession>
<dbReference type="Pfam" id="PF00512">
    <property type="entry name" value="HisKA"/>
    <property type="match status" value="1"/>
</dbReference>